<name>A0A2P2Q9S6_RHIMU</name>
<reference evidence="2" key="1">
    <citation type="submission" date="2018-02" db="EMBL/GenBank/DDBJ databases">
        <title>Rhizophora mucronata_Transcriptome.</title>
        <authorList>
            <person name="Meera S.P."/>
            <person name="Sreeshan A."/>
            <person name="Augustine A."/>
        </authorList>
    </citation>
    <scope>NUCLEOTIDE SEQUENCE</scope>
    <source>
        <tissue evidence="2">Leaf</tissue>
    </source>
</reference>
<dbReference type="EMBL" id="GGEC01083278">
    <property type="protein sequence ID" value="MBX63762.1"/>
    <property type="molecule type" value="Transcribed_RNA"/>
</dbReference>
<protein>
    <submittedName>
        <fullName evidence="2">Uncharacterized protein</fullName>
    </submittedName>
</protein>
<sequence>MGSVNKAQKACKHYSSSPSTTTNTEYRNSCARKK</sequence>
<proteinExistence type="predicted"/>
<feature type="compositionally biased region" description="Polar residues" evidence="1">
    <location>
        <begin position="14"/>
        <end position="27"/>
    </location>
</feature>
<accession>A0A2P2Q9S6</accession>
<evidence type="ECO:0000313" key="2">
    <source>
        <dbReference type="EMBL" id="MBX63762.1"/>
    </source>
</evidence>
<feature type="region of interest" description="Disordered" evidence="1">
    <location>
        <begin position="1"/>
        <end position="34"/>
    </location>
</feature>
<dbReference type="AlphaFoldDB" id="A0A2P2Q9S6"/>
<evidence type="ECO:0000256" key="1">
    <source>
        <dbReference type="SAM" id="MobiDB-lite"/>
    </source>
</evidence>
<organism evidence="2">
    <name type="scientific">Rhizophora mucronata</name>
    <name type="common">Asiatic mangrove</name>
    <dbReference type="NCBI Taxonomy" id="61149"/>
    <lineage>
        <taxon>Eukaryota</taxon>
        <taxon>Viridiplantae</taxon>
        <taxon>Streptophyta</taxon>
        <taxon>Embryophyta</taxon>
        <taxon>Tracheophyta</taxon>
        <taxon>Spermatophyta</taxon>
        <taxon>Magnoliopsida</taxon>
        <taxon>eudicotyledons</taxon>
        <taxon>Gunneridae</taxon>
        <taxon>Pentapetalae</taxon>
        <taxon>rosids</taxon>
        <taxon>fabids</taxon>
        <taxon>Malpighiales</taxon>
        <taxon>Rhizophoraceae</taxon>
        <taxon>Rhizophora</taxon>
    </lineage>
</organism>